<dbReference type="RefSeq" id="WP_016982251.1">
    <property type="nucleotide sequence ID" value="NZ_AP024464.1"/>
</dbReference>
<dbReference type="EMBL" id="RBNX01000240">
    <property type="protein sequence ID" value="RML75138.1"/>
    <property type="molecule type" value="Genomic_DNA"/>
</dbReference>
<evidence type="ECO:0000313" key="3">
    <source>
        <dbReference type="Proteomes" id="UP000280350"/>
    </source>
</evidence>
<sequence>MLREVKKAVFSWNGTATAVAVLGFLSSIVTNFIDTTLDVSIRWLIFITTLTLYAIIILLKVTYDAIERGRPSPPFENPIKYSSEHGVFVIRRNEHFLTNILVACYSQHDGLERLAYIGVVEHVQTTLIQIRIQLDLQILTTIPVGPDELKMLEIRPVIPFAALQKLTS</sequence>
<organism evidence="2 3">
    <name type="scientific">Pseudomonas amygdali pv. tabaci</name>
    <name type="common">Pseudomonas syringae pv. tabaci</name>
    <dbReference type="NCBI Taxonomy" id="322"/>
    <lineage>
        <taxon>Bacteria</taxon>
        <taxon>Pseudomonadati</taxon>
        <taxon>Pseudomonadota</taxon>
        <taxon>Gammaproteobacteria</taxon>
        <taxon>Pseudomonadales</taxon>
        <taxon>Pseudomonadaceae</taxon>
        <taxon>Pseudomonas</taxon>
        <taxon>Pseudomonas amygdali</taxon>
    </lineage>
</organism>
<accession>A0AAX1VMN9</accession>
<name>A0AAX1VMN9_PSEAJ</name>
<proteinExistence type="predicted"/>
<comment type="caution">
    <text evidence="2">The sequence shown here is derived from an EMBL/GenBank/DDBJ whole genome shotgun (WGS) entry which is preliminary data.</text>
</comment>
<feature type="transmembrane region" description="Helical" evidence="1">
    <location>
        <begin position="39"/>
        <end position="59"/>
    </location>
</feature>
<protein>
    <submittedName>
        <fullName evidence="2">Uncharacterized protein</fullName>
    </submittedName>
</protein>
<keyword evidence="1" id="KW-0472">Membrane</keyword>
<reference evidence="2 3" key="1">
    <citation type="submission" date="2018-08" db="EMBL/GenBank/DDBJ databases">
        <title>Recombination of ecologically and evolutionarily significant loci maintains genetic cohesion in the Pseudomonas syringae species complex.</title>
        <authorList>
            <person name="Dillon M."/>
            <person name="Thakur S."/>
            <person name="Almeida R.N.D."/>
            <person name="Weir B.S."/>
            <person name="Guttman D.S."/>
        </authorList>
    </citation>
    <scope>NUCLEOTIDE SEQUENCE [LARGE SCALE GENOMIC DNA]</scope>
    <source>
        <strain evidence="2 3">ICMP 2851</strain>
    </source>
</reference>
<evidence type="ECO:0000313" key="2">
    <source>
        <dbReference type="EMBL" id="RML75138.1"/>
    </source>
</evidence>
<keyword evidence="1" id="KW-1133">Transmembrane helix</keyword>
<keyword evidence="1" id="KW-0812">Transmembrane</keyword>
<feature type="transmembrane region" description="Helical" evidence="1">
    <location>
        <begin position="12"/>
        <end position="33"/>
    </location>
</feature>
<gene>
    <name evidence="2" type="ORF">ALQ89_04664</name>
</gene>
<evidence type="ECO:0000256" key="1">
    <source>
        <dbReference type="SAM" id="Phobius"/>
    </source>
</evidence>
<dbReference type="AlphaFoldDB" id="A0AAX1VMN9"/>
<dbReference type="Proteomes" id="UP000280350">
    <property type="component" value="Unassembled WGS sequence"/>
</dbReference>